<dbReference type="WBParaSite" id="TCNE_0001065501-mRNA-1">
    <property type="protein sequence ID" value="TCNE_0001065501-mRNA-1"/>
    <property type="gene ID" value="TCNE_0001065501"/>
</dbReference>
<dbReference type="AlphaFoldDB" id="A0A183UQ85"/>
<proteinExistence type="predicted"/>
<keyword evidence="1" id="KW-0472">Membrane</keyword>
<keyword evidence="3" id="KW-1185">Reference proteome</keyword>
<reference evidence="4" key="1">
    <citation type="submission" date="2016-06" db="UniProtKB">
        <authorList>
            <consortium name="WormBaseParasite"/>
        </authorList>
    </citation>
    <scope>IDENTIFICATION</scope>
</reference>
<keyword evidence="1" id="KW-0812">Transmembrane</keyword>
<evidence type="ECO:0000313" key="3">
    <source>
        <dbReference type="Proteomes" id="UP000050794"/>
    </source>
</evidence>
<organism evidence="3 4">
    <name type="scientific">Toxocara canis</name>
    <name type="common">Canine roundworm</name>
    <dbReference type="NCBI Taxonomy" id="6265"/>
    <lineage>
        <taxon>Eukaryota</taxon>
        <taxon>Metazoa</taxon>
        <taxon>Ecdysozoa</taxon>
        <taxon>Nematoda</taxon>
        <taxon>Chromadorea</taxon>
        <taxon>Rhabditida</taxon>
        <taxon>Spirurina</taxon>
        <taxon>Ascaridomorpha</taxon>
        <taxon>Ascaridoidea</taxon>
        <taxon>Toxocaridae</taxon>
        <taxon>Toxocara</taxon>
    </lineage>
</organism>
<protein>
    <submittedName>
        <fullName evidence="4">Secreted protein</fullName>
    </submittedName>
</protein>
<keyword evidence="1" id="KW-1133">Transmembrane helix</keyword>
<feature type="transmembrane region" description="Helical" evidence="1">
    <location>
        <begin position="69"/>
        <end position="91"/>
    </location>
</feature>
<accession>A0A183UQ85</accession>
<gene>
    <name evidence="2" type="ORF">TCNE_LOCUS10655</name>
</gene>
<evidence type="ECO:0000313" key="2">
    <source>
        <dbReference type="EMBL" id="VDM41976.1"/>
    </source>
</evidence>
<dbReference type="Proteomes" id="UP000050794">
    <property type="component" value="Unassembled WGS sequence"/>
</dbReference>
<evidence type="ECO:0000256" key="1">
    <source>
        <dbReference type="SAM" id="Phobius"/>
    </source>
</evidence>
<sequence>MLRFLCSTKPERVSTPQPRWQYLSFMTMRVMILTVIHGANTAIMSRADYHGGSDCDVDGHETVAATTEVIIAVTVMTMTVMTVVVMAVTVMKVMVTFSIY</sequence>
<evidence type="ECO:0000313" key="4">
    <source>
        <dbReference type="WBParaSite" id="TCNE_0001065501-mRNA-1"/>
    </source>
</evidence>
<reference evidence="2 3" key="2">
    <citation type="submission" date="2018-11" db="EMBL/GenBank/DDBJ databases">
        <authorList>
            <consortium name="Pathogen Informatics"/>
        </authorList>
    </citation>
    <scope>NUCLEOTIDE SEQUENCE [LARGE SCALE GENOMIC DNA]</scope>
</reference>
<feature type="transmembrane region" description="Helical" evidence="1">
    <location>
        <begin position="20"/>
        <end position="39"/>
    </location>
</feature>
<name>A0A183UQ85_TOXCA</name>
<dbReference type="EMBL" id="UYWY01020573">
    <property type="protein sequence ID" value="VDM41976.1"/>
    <property type="molecule type" value="Genomic_DNA"/>
</dbReference>